<organism evidence="2 3">
    <name type="scientific">Inhella proteolytica</name>
    <dbReference type="NCBI Taxonomy" id="2795029"/>
    <lineage>
        <taxon>Bacteria</taxon>
        <taxon>Pseudomonadati</taxon>
        <taxon>Pseudomonadota</taxon>
        <taxon>Betaproteobacteria</taxon>
        <taxon>Burkholderiales</taxon>
        <taxon>Sphaerotilaceae</taxon>
        <taxon>Inhella</taxon>
    </lineage>
</organism>
<feature type="domain" description="Co-chaperone DjlA N-terminal" evidence="1">
    <location>
        <begin position="11"/>
        <end position="120"/>
    </location>
</feature>
<protein>
    <submittedName>
        <fullName evidence="2">TerB family tellurite resistance protein</fullName>
    </submittedName>
</protein>
<keyword evidence="3" id="KW-1185">Reference proteome</keyword>
<dbReference type="Gene3D" id="1.10.3680.10">
    <property type="entry name" value="TerB-like"/>
    <property type="match status" value="1"/>
</dbReference>
<proteinExistence type="predicted"/>
<dbReference type="AlphaFoldDB" id="A0A931J117"/>
<accession>A0A931J117</accession>
<dbReference type="EMBL" id="JAEDAK010000001">
    <property type="protein sequence ID" value="MBH9575564.1"/>
    <property type="molecule type" value="Genomic_DNA"/>
</dbReference>
<gene>
    <name evidence="2" type="ORF">I7X39_01475</name>
</gene>
<dbReference type="RefSeq" id="WP_198109175.1">
    <property type="nucleotide sequence ID" value="NZ_JAEDAK010000001.1"/>
</dbReference>
<evidence type="ECO:0000313" key="2">
    <source>
        <dbReference type="EMBL" id="MBH9575564.1"/>
    </source>
</evidence>
<dbReference type="InterPro" id="IPR029024">
    <property type="entry name" value="TerB-like"/>
</dbReference>
<comment type="caution">
    <text evidence="2">The sequence shown here is derived from an EMBL/GenBank/DDBJ whole genome shotgun (WGS) entry which is preliminary data.</text>
</comment>
<dbReference type="InterPro" id="IPR007791">
    <property type="entry name" value="DjlA_N"/>
</dbReference>
<dbReference type="SUPFAM" id="SSF158682">
    <property type="entry name" value="TerB-like"/>
    <property type="match status" value="1"/>
</dbReference>
<reference evidence="2" key="1">
    <citation type="submission" date="2020-12" db="EMBL/GenBank/DDBJ databases">
        <title>The genome sequence of Inhella sp. 1Y17.</title>
        <authorList>
            <person name="Liu Y."/>
        </authorList>
    </citation>
    <scope>NUCLEOTIDE SEQUENCE</scope>
    <source>
        <strain evidence="2">1Y17</strain>
    </source>
</reference>
<sequence>MRNYPKNSPQAAARLVALTLISDGVASPREFEALAQTTAAQRLGLSDAELLEVLRTLCEDLMQPHAGSWNGRLSEDLLLSLLDEVQDPTLRQQVLALCVAVAEADAHLADSEGHLLALAAQRWGACPAILLPGAPLARSRAVRATSP</sequence>
<evidence type="ECO:0000313" key="3">
    <source>
        <dbReference type="Proteomes" id="UP000613266"/>
    </source>
</evidence>
<name>A0A931J117_9BURK</name>
<dbReference type="Pfam" id="PF05099">
    <property type="entry name" value="TerB"/>
    <property type="match status" value="1"/>
</dbReference>
<evidence type="ECO:0000259" key="1">
    <source>
        <dbReference type="Pfam" id="PF05099"/>
    </source>
</evidence>
<dbReference type="Proteomes" id="UP000613266">
    <property type="component" value="Unassembled WGS sequence"/>
</dbReference>